<keyword evidence="14 17" id="KW-0998">Cell outer membrane</keyword>
<dbReference type="Proteomes" id="UP000017813">
    <property type="component" value="Unassembled WGS sequence"/>
</dbReference>
<keyword evidence="5" id="KW-1134">Transmembrane beta strand</keyword>
<dbReference type="GO" id="GO:0009279">
    <property type="term" value="C:cell outer membrane"/>
    <property type="evidence" value="ECO:0007669"/>
    <property type="project" value="UniProtKB-SubCell"/>
</dbReference>
<evidence type="ECO:0000256" key="6">
    <source>
        <dbReference type="ARBA" id="ARBA00022692"/>
    </source>
</evidence>
<organism evidence="18 19">
    <name type="scientific">Simonsiella muelleri ATCC 29453</name>
    <dbReference type="NCBI Taxonomy" id="641147"/>
    <lineage>
        <taxon>Bacteria</taxon>
        <taxon>Pseudomonadati</taxon>
        <taxon>Pseudomonadota</taxon>
        <taxon>Betaproteobacteria</taxon>
        <taxon>Neisseriales</taxon>
        <taxon>Neisseriaceae</taxon>
        <taxon>Simonsiella</taxon>
    </lineage>
</organism>
<evidence type="ECO:0000256" key="4">
    <source>
        <dbReference type="ARBA" id="ARBA00011702"/>
    </source>
</evidence>
<evidence type="ECO:0000256" key="3">
    <source>
        <dbReference type="ARBA" id="ARBA00010525"/>
    </source>
</evidence>
<dbReference type="InterPro" id="IPR003187">
    <property type="entry name" value="PLipase_A1"/>
</dbReference>
<feature type="active site" description="Proton acceptor" evidence="15">
    <location>
        <position position="240"/>
    </location>
</feature>
<comment type="catalytic activity">
    <reaction evidence="1 17">
        <text>a 1,2-diacyl-sn-glycero-3-phosphocholine + H2O = a 2-acyl-sn-glycero-3-phosphocholine + a fatty acid + H(+)</text>
        <dbReference type="Rhea" id="RHEA:18689"/>
        <dbReference type="ChEBI" id="CHEBI:15377"/>
        <dbReference type="ChEBI" id="CHEBI:15378"/>
        <dbReference type="ChEBI" id="CHEBI:28868"/>
        <dbReference type="ChEBI" id="CHEBI:57643"/>
        <dbReference type="ChEBI" id="CHEBI:57875"/>
        <dbReference type="EC" id="3.1.1.32"/>
    </reaction>
</comment>
<dbReference type="eggNOG" id="COG2829">
    <property type="taxonomic scope" value="Bacteria"/>
</dbReference>
<evidence type="ECO:0000313" key="19">
    <source>
        <dbReference type="Proteomes" id="UP000017813"/>
    </source>
</evidence>
<feature type="binding site" description="in dimeric form" evidence="16">
    <location>
        <position position="203"/>
    </location>
    <ligand>
        <name>Ca(2+)</name>
        <dbReference type="ChEBI" id="CHEBI:29108"/>
        <label>1</label>
    </ligand>
</feature>
<comment type="subunit">
    <text evidence="4 17">Homodimer; dimerization is reversible, and the dimeric form is the active one.</text>
</comment>
<dbReference type="GO" id="GO:0046872">
    <property type="term" value="F:metal ion binding"/>
    <property type="evidence" value="ECO:0007669"/>
    <property type="project" value="UniProtKB-KW"/>
</dbReference>
<comment type="caution">
    <text evidence="18">The sequence shown here is derived from an EMBL/GenBank/DDBJ whole genome shotgun (WGS) entry which is preliminary data.</text>
</comment>
<evidence type="ECO:0000313" key="18">
    <source>
        <dbReference type="EMBL" id="EFG31402.1"/>
    </source>
</evidence>
<evidence type="ECO:0000256" key="17">
    <source>
        <dbReference type="RuleBase" id="RU366027"/>
    </source>
</evidence>
<reference evidence="18 19" key="2">
    <citation type="submission" date="2011-10" db="EMBL/GenBank/DDBJ databases">
        <title>The Genome Sequence of Simonsiella muelleri ATCC 29453.</title>
        <authorList>
            <consortium name="The Broad Institute Genome Sequencing Platform"/>
            <consortium name="The Broad Institute Genome Sequencing Center for Infectious Disease"/>
            <person name="Earl A."/>
            <person name="Ward D."/>
            <person name="Feldgarden M."/>
            <person name="Gevers D."/>
            <person name="Izard J."/>
            <person name="Baranova O.V."/>
            <person name="Blanton J.M."/>
            <person name="Tanner A.C."/>
            <person name="Dewhirst F."/>
            <person name="Young S.K."/>
            <person name="Zeng Q."/>
            <person name="Gargeya S."/>
            <person name="Fitzgerald M."/>
            <person name="Haas B."/>
            <person name="Abouelleil A."/>
            <person name="Alvarado L."/>
            <person name="Arachchi H.M."/>
            <person name="Berlin A."/>
            <person name="Brown A."/>
            <person name="Chapman S.B."/>
            <person name="Chen Z."/>
            <person name="Dunbar C."/>
            <person name="Freedman E."/>
            <person name="Gearin G."/>
            <person name="Goldberg J."/>
            <person name="Griggs A."/>
            <person name="Gujja S."/>
            <person name="Heiman D."/>
            <person name="Howarth C."/>
            <person name="Larson L."/>
            <person name="Lui A."/>
            <person name="MacDonald P.J.P."/>
            <person name="Montmayeur A."/>
            <person name="Murphy C."/>
            <person name="Neiman D."/>
            <person name="Pearson M."/>
            <person name="Priest M."/>
            <person name="Roberts A."/>
            <person name="Saif S."/>
            <person name="Shea T."/>
            <person name="Shenoy N."/>
            <person name="Sisk P."/>
            <person name="Stolte C."/>
            <person name="Sykes S."/>
            <person name="Wortman J."/>
            <person name="Nusbaum C."/>
            <person name="Birren B."/>
        </authorList>
    </citation>
    <scope>NUCLEOTIDE SEQUENCE [LARGE SCALE GENOMIC DNA]</scope>
    <source>
        <strain evidence="18 19">ATCC 29453</strain>
    </source>
</reference>
<evidence type="ECO:0000256" key="1">
    <source>
        <dbReference type="ARBA" id="ARBA00000111"/>
    </source>
</evidence>
<proteinExistence type="inferred from homology"/>
<keyword evidence="7 16" id="KW-0479">Metal-binding</keyword>
<evidence type="ECO:0000256" key="7">
    <source>
        <dbReference type="ARBA" id="ARBA00022723"/>
    </source>
</evidence>
<dbReference type="GO" id="GO:0008970">
    <property type="term" value="F:phospholipase A1 activity"/>
    <property type="evidence" value="ECO:0007669"/>
    <property type="project" value="UniProtKB-EC"/>
</dbReference>
<dbReference type="GO" id="GO:0004623">
    <property type="term" value="F:phospholipase A2 activity"/>
    <property type="evidence" value="ECO:0007669"/>
    <property type="project" value="UniProtKB-EC"/>
</dbReference>
<feature type="chain" id="PRO_5019615204" description="Phospholipase A1" evidence="17">
    <location>
        <begin position="24"/>
        <end position="374"/>
    </location>
</feature>
<evidence type="ECO:0000256" key="9">
    <source>
        <dbReference type="ARBA" id="ARBA00022801"/>
    </source>
</evidence>
<keyword evidence="9 17" id="KW-0378">Hydrolase</keyword>
<dbReference type="Gene3D" id="2.40.230.10">
    <property type="entry name" value="Phospholipase A1"/>
    <property type="match status" value="1"/>
</dbReference>
<reference evidence="18 19" key="1">
    <citation type="submission" date="2010-03" db="EMBL/GenBank/DDBJ databases">
        <authorList>
            <consortium name="The Broad Institute Genome Sequencing Platform"/>
            <person name="Ward D."/>
            <person name="Earl A."/>
            <person name="Feldgarden M."/>
            <person name="Gevers D."/>
            <person name="Young S."/>
            <person name="Zeng Q."/>
            <person name="Koehrsen M."/>
            <person name="Alvarado L."/>
            <person name="Berlin A.M."/>
            <person name="Borenstein D."/>
            <person name="Chapman S.B."/>
            <person name="Chen Z."/>
            <person name="Engels R."/>
            <person name="Freedman E."/>
            <person name="Gellesch M."/>
            <person name="Goldberg J."/>
            <person name="Griggs A."/>
            <person name="Gujja S."/>
            <person name="Heilman E.R."/>
            <person name="Heiman D.I."/>
            <person name="Hepburn T.A."/>
            <person name="Howarth C."/>
            <person name="Jen D."/>
            <person name="Larson L."/>
            <person name="Mehta T."/>
            <person name="Park D."/>
            <person name="Pearson M."/>
            <person name="Richards J."/>
            <person name="Roberts A."/>
            <person name="Saif S."/>
            <person name="Shea T.D."/>
            <person name="Shenoy N."/>
            <person name="Sisk P."/>
            <person name="Stolte C."/>
            <person name="Sykes S.N."/>
            <person name="Walk T."/>
            <person name="White J."/>
            <person name="Yandava C."/>
            <person name="Izard J."/>
            <person name="Baranova O.V."/>
            <person name="Blanton J.M."/>
            <person name="Tanner A.C."/>
            <person name="Dewhirst F."/>
            <person name="Haas B."/>
            <person name="Nusbaum C."/>
            <person name="Birren B."/>
        </authorList>
    </citation>
    <scope>NUCLEOTIDE SEQUENCE [LARGE SCALE GENOMIC DNA]</scope>
    <source>
        <strain evidence="18 19">ATCC 29453</strain>
    </source>
</reference>
<dbReference type="HOGENOM" id="CLU_045813_0_0_4"/>
<feature type="binding site" description="in dimeric form" evidence="16">
    <location>
        <position position="250"/>
    </location>
    <ligand>
        <name>Ca(2+)</name>
        <dbReference type="ChEBI" id="CHEBI:29108"/>
        <label>1</label>
    </ligand>
</feature>
<comment type="cofactor">
    <cofactor evidence="17">
        <name>Ca(2+)</name>
        <dbReference type="ChEBI" id="CHEBI:29108"/>
    </cofactor>
    <text evidence="17">Binds 1 Ca(2+) ion per monomer. In the dimeric form the Ca(2+) is bound by different amino acids with binding of each Ca(2+) shared with ligands coming from each monomer. The Ca(2+) ion may have a role in catalysis.</text>
</comment>
<evidence type="ECO:0000256" key="10">
    <source>
        <dbReference type="ARBA" id="ARBA00022837"/>
    </source>
</evidence>
<dbReference type="EC" id="3.1.1.32" evidence="17"/>
<feature type="signal peptide" evidence="17">
    <location>
        <begin position="1"/>
        <end position="23"/>
    </location>
</feature>
<dbReference type="InterPro" id="IPR036541">
    <property type="entry name" value="PLipase_A1_sf"/>
</dbReference>
<dbReference type="PRINTS" id="PR01486">
    <property type="entry name" value="PHPHLIPASEA1"/>
</dbReference>
<evidence type="ECO:0000256" key="12">
    <source>
        <dbReference type="ARBA" id="ARBA00023098"/>
    </source>
</evidence>
<dbReference type="SUPFAM" id="SSF56931">
    <property type="entry name" value="Outer membrane phospholipase A (OMPLA)"/>
    <property type="match status" value="1"/>
</dbReference>
<feature type="active site" description="Nucleophile" evidence="15">
    <location>
        <position position="242"/>
    </location>
</feature>
<dbReference type="Pfam" id="PF02253">
    <property type="entry name" value="PLA1"/>
    <property type="match status" value="1"/>
</dbReference>
<keyword evidence="6" id="KW-0812">Transmembrane</keyword>
<evidence type="ECO:0000256" key="2">
    <source>
        <dbReference type="ARBA" id="ARBA00001604"/>
    </source>
</evidence>
<dbReference type="EC" id="3.1.1.4" evidence="17"/>
<keyword evidence="11 17" id="KW-0442">Lipid degradation</keyword>
<evidence type="ECO:0000256" key="8">
    <source>
        <dbReference type="ARBA" id="ARBA00022729"/>
    </source>
</evidence>
<keyword evidence="13" id="KW-0472">Membrane</keyword>
<evidence type="ECO:0000256" key="16">
    <source>
        <dbReference type="PIRSR" id="PIRSR603187-2"/>
    </source>
</evidence>
<comment type="catalytic activity">
    <reaction evidence="2 17">
        <text>a 1,2-diacyl-sn-glycero-3-phosphocholine + H2O = a 1-acyl-sn-glycero-3-phosphocholine + a fatty acid + H(+)</text>
        <dbReference type="Rhea" id="RHEA:15801"/>
        <dbReference type="ChEBI" id="CHEBI:15377"/>
        <dbReference type="ChEBI" id="CHEBI:15378"/>
        <dbReference type="ChEBI" id="CHEBI:28868"/>
        <dbReference type="ChEBI" id="CHEBI:57643"/>
        <dbReference type="ChEBI" id="CHEBI:58168"/>
        <dbReference type="EC" id="3.1.1.4"/>
    </reaction>
</comment>
<sequence>MIMKYLPLSFSVLLALSPAWVQAADNVQKCLNLTDATARLACYDRLHHHQPTAADTALQPPSEVTATTRSVLDLEKTLNHSIEKREAQVVLAEAPNTVSSRTPLSELYDLDENSESGLLTVREHNPMYIMPFWYNTSPNLYPSSPSRGVTDNDIQSKQKHLEGKFQFSFKTKVMQDLFKTKADLWMGYTQQSNWQMYNWGSDSAPFRNNDYQPEIFLTQPVKADLPWGGKLRMLGAGFVHHSNGQNRPASRSWNRIYAMAGMEWGKLTIQPRLWARLDPSKDSQDDNPDITDYYGFGDIRTSYNFDEKRSLTSTLRYNPFHNKGAIELAYTFPIKGKLKGFVQGFHGYGENLLDYNHKQTGIGMGLMFQGWDGL</sequence>
<evidence type="ECO:0000256" key="13">
    <source>
        <dbReference type="ARBA" id="ARBA00023136"/>
    </source>
</evidence>
<protein>
    <recommendedName>
        <fullName evidence="17">Phospholipase A1</fullName>
        <ecNumber evidence="17">3.1.1.32</ecNumber>
        <ecNumber evidence="17">3.1.1.4</ecNumber>
    </recommendedName>
    <alternativeName>
        <fullName evidence="17">Phosphatidylcholine 1-acylhydrolase</fullName>
    </alternativeName>
</protein>
<keyword evidence="8 17" id="KW-0732">Signal</keyword>
<name>V9HDA7_9NEIS</name>
<comment type="similarity">
    <text evidence="3 17">Belongs to the phospholipase A1 family.</text>
</comment>
<dbReference type="GO" id="GO:0016042">
    <property type="term" value="P:lipid catabolic process"/>
    <property type="evidence" value="ECO:0007669"/>
    <property type="project" value="UniProtKB-KW"/>
</dbReference>
<dbReference type="CDD" id="cd00541">
    <property type="entry name" value="OMPLA"/>
    <property type="match status" value="1"/>
</dbReference>
<evidence type="ECO:0000256" key="15">
    <source>
        <dbReference type="PIRSR" id="PIRSR603187-1"/>
    </source>
</evidence>
<dbReference type="EMBL" id="ADCY02000011">
    <property type="protein sequence ID" value="EFG31402.1"/>
    <property type="molecule type" value="Genomic_DNA"/>
</dbReference>
<evidence type="ECO:0000256" key="14">
    <source>
        <dbReference type="ARBA" id="ARBA00023237"/>
    </source>
</evidence>
<comment type="function">
    <text evidence="17">Hydrolysis of phosphatidylcholine with phospholipase A2 (EC 3.1.1.4) and phospholipase A1 (EC 3.1.1.32) activities.</text>
</comment>
<dbReference type="AlphaFoldDB" id="V9HDA7"/>
<keyword evidence="12 17" id="KW-0443">Lipid metabolism</keyword>
<accession>V9HDA7</accession>
<feature type="binding site" description="in dimeric form" evidence="16">
    <location>
        <position position="286"/>
    </location>
    <ligand>
        <name>Ca(2+)</name>
        <dbReference type="ChEBI" id="CHEBI:29108"/>
        <label>1</label>
    </ligand>
</feature>
<dbReference type="STRING" id="641147.HMPREF9021_00671"/>
<gene>
    <name evidence="18" type="ORF">HMPREF9021_00671</name>
</gene>
<dbReference type="PANTHER" id="PTHR40457:SF1">
    <property type="entry name" value="PHOSPHOLIPASE A1"/>
    <property type="match status" value="1"/>
</dbReference>
<evidence type="ECO:0000256" key="11">
    <source>
        <dbReference type="ARBA" id="ARBA00022963"/>
    </source>
</evidence>
<evidence type="ECO:0000256" key="5">
    <source>
        <dbReference type="ARBA" id="ARBA00022452"/>
    </source>
</evidence>
<dbReference type="PANTHER" id="PTHR40457">
    <property type="entry name" value="PHOSPHOLIPASE A1"/>
    <property type="match status" value="1"/>
</dbReference>
<keyword evidence="10 16" id="KW-0106">Calcium</keyword>
<keyword evidence="19" id="KW-1185">Reference proteome</keyword>
<comment type="subcellular location">
    <subcellularLocation>
        <location evidence="17">Cell outer membrane</location>
        <topology evidence="17">Multi-pass membrane protein</topology>
    </subcellularLocation>
    <text evidence="17">One of the very few enzymes located there.</text>
</comment>